<dbReference type="EMBL" id="CAJFCW020000001">
    <property type="protein sequence ID" value="CAG9086835.1"/>
    <property type="molecule type" value="Genomic_DNA"/>
</dbReference>
<dbReference type="EMBL" id="CAJFDH010000001">
    <property type="protein sequence ID" value="CAD5207913.1"/>
    <property type="molecule type" value="Genomic_DNA"/>
</dbReference>
<sequence length="99" mass="11105">MQLLNAYNGTFLPPVRLVCPDFAKSALGNARVCSWKANGINCFCHVKHMNGYYCFHPVIGPPGYEAAAKTRKDCLRLPEHFSVFDLPCTADHDVQDYIN</sequence>
<reference evidence="1" key="1">
    <citation type="submission" date="2020-09" db="EMBL/GenBank/DDBJ databases">
        <authorList>
            <person name="Kikuchi T."/>
        </authorList>
    </citation>
    <scope>NUCLEOTIDE SEQUENCE</scope>
    <source>
        <strain evidence="1">SH1</strain>
    </source>
</reference>
<keyword evidence="2" id="KW-1185">Reference proteome</keyword>
<comment type="caution">
    <text evidence="1">The sequence shown here is derived from an EMBL/GenBank/DDBJ whole genome shotgun (WGS) entry which is preliminary data.</text>
</comment>
<dbReference type="AlphaFoldDB" id="A0A811JY30"/>
<accession>A0A811JY30</accession>
<dbReference type="Proteomes" id="UP000783686">
    <property type="component" value="Unassembled WGS sequence"/>
</dbReference>
<name>A0A811JY30_9BILA</name>
<evidence type="ECO:0000313" key="2">
    <source>
        <dbReference type="Proteomes" id="UP000614601"/>
    </source>
</evidence>
<protein>
    <submittedName>
        <fullName evidence="1">Uncharacterized protein</fullName>
    </submittedName>
</protein>
<proteinExistence type="predicted"/>
<organism evidence="1 2">
    <name type="scientific">Bursaphelenchus okinawaensis</name>
    <dbReference type="NCBI Taxonomy" id="465554"/>
    <lineage>
        <taxon>Eukaryota</taxon>
        <taxon>Metazoa</taxon>
        <taxon>Ecdysozoa</taxon>
        <taxon>Nematoda</taxon>
        <taxon>Chromadorea</taxon>
        <taxon>Rhabditida</taxon>
        <taxon>Tylenchina</taxon>
        <taxon>Tylenchomorpha</taxon>
        <taxon>Aphelenchoidea</taxon>
        <taxon>Aphelenchoididae</taxon>
        <taxon>Bursaphelenchus</taxon>
    </lineage>
</organism>
<evidence type="ECO:0000313" key="1">
    <source>
        <dbReference type="EMBL" id="CAD5207913.1"/>
    </source>
</evidence>
<dbReference type="Proteomes" id="UP000614601">
    <property type="component" value="Unassembled WGS sequence"/>
</dbReference>
<gene>
    <name evidence="1" type="ORF">BOKJ2_LOCUS2435</name>
</gene>